<dbReference type="EMBL" id="CAAKMV010000111">
    <property type="protein sequence ID" value="VIO55221.1"/>
    <property type="molecule type" value="Genomic_DNA"/>
</dbReference>
<feature type="domain" description="Peptidase M20 dimerisation" evidence="3">
    <location>
        <begin position="193"/>
        <end position="283"/>
    </location>
</feature>
<dbReference type="Gene3D" id="3.40.630.10">
    <property type="entry name" value="Zn peptidases"/>
    <property type="match status" value="1"/>
</dbReference>
<protein>
    <recommendedName>
        <fullName evidence="2">Peptidase M20 domain-containing protein 2</fullName>
    </recommendedName>
</protein>
<dbReference type="Pfam" id="PF07687">
    <property type="entry name" value="M20_dimer"/>
    <property type="match status" value="1"/>
</dbReference>
<dbReference type="Gene3D" id="3.30.70.360">
    <property type="match status" value="1"/>
</dbReference>
<dbReference type="InterPro" id="IPR002933">
    <property type="entry name" value="Peptidase_M20"/>
</dbReference>
<dbReference type="CDD" id="cd05672">
    <property type="entry name" value="M20_ACY1L2-like"/>
    <property type="match status" value="1"/>
</dbReference>
<sequence length="415" mass="45269">MSFSTENLYDRISQSVAHHEHDLADICKKVDHDNLIQIHENPEYNYKEFKAHDNICNLMEQLGYNVKRQAYDIQTSFQVEFGKGGKLIIFNAEYDALPGLGHACGHNLIATSSIAAFLATAEVLRDSNISGRVRLLGTPAEEGGGGKVHLIKAGAYEGVDACLMAHPTGRLSPPGSDNVDGVSAAKTSARRQLKVSFTGQSAHAGNTPWHGKNALDAVVSSYVNISLLRQQIQPTERIHGVIRSGGSEPNIIPDSADLEYYLRAADVNQVKDISKKVEACFEAGAMATGCDVKCTCDSDQDYMELRPNMCMSTEFTKHMKAFGRDFIDDANQPPMGASTDMGIHPMFSIGTEDPEVQPHTPKFADAAGTKEAFIRALDCGMGLAATACELLLQPELMEKARDEFKQDVEPIGYRL</sequence>
<dbReference type="FunFam" id="3.30.70.360:FF:000004">
    <property type="entry name" value="Peptidase M20 domain-containing protein 2"/>
    <property type="match status" value="1"/>
</dbReference>
<dbReference type="SUPFAM" id="SSF55031">
    <property type="entry name" value="Bacterial exopeptidase dimerisation domain"/>
    <property type="match status" value="1"/>
</dbReference>
<evidence type="ECO:0000256" key="2">
    <source>
        <dbReference type="PIRNR" id="PIRNR037226"/>
    </source>
</evidence>
<dbReference type="AlphaFoldDB" id="A0A4E9EC41"/>
<accession>A0A4E9EC41</accession>
<name>A0A4E9EC41_GIBZA</name>
<dbReference type="PIRSF" id="PIRSF037226">
    <property type="entry name" value="Amidohydrolase_ACY1L2_prd"/>
    <property type="match status" value="1"/>
</dbReference>
<comment type="similarity">
    <text evidence="1 2">Belongs to the peptidase M20A family.</text>
</comment>
<dbReference type="Pfam" id="PF01546">
    <property type="entry name" value="Peptidase_M20"/>
    <property type="match status" value="1"/>
</dbReference>
<dbReference type="InterPro" id="IPR052030">
    <property type="entry name" value="Peptidase_M20/M20A_hydrolases"/>
</dbReference>
<evidence type="ECO:0000313" key="4">
    <source>
        <dbReference type="EMBL" id="VIO55221.1"/>
    </source>
</evidence>
<reference evidence="4" key="1">
    <citation type="submission" date="2019-04" db="EMBL/GenBank/DDBJ databases">
        <authorList>
            <person name="Melise S."/>
            <person name="Noan J."/>
            <person name="Okalmin O."/>
        </authorList>
    </citation>
    <scope>NUCLEOTIDE SEQUENCE</scope>
    <source>
        <strain evidence="4">FN9</strain>
    </source>
</reference>
<dbReference type="InterPro" id="IPR011650">
    <property type="entry name" value="Peptidase_M20_dimer"/>
</dbReference>
<evidence type="ECO:0000259" key="3">
    <source>
        <dbReference type="Pfam" id="PF07687"/>
    </source>
</evidence>
<dbReference type="InterPro" id="IPR036264">
    <property type="entry name" value="Bact_exopeptidase_dim_dom"/>
</dbReference>
<evidence type="ECO:0000256" key="1">
    <source>
        <dbReference type="ARBA" id="ARBA00006247"/>
    </source>
</evidence>
<dbReference type="SUPFAM" id="SSF53187">
    <property type="entry name" value="Zn-dependent exopeptidases"/>
    <property type="match status" value="1"/>
</dbReference>
<dbReference type="InterPro" id="IPR017144">
    <property type="entry name" value="Xaa-Arg_dipeptidase"/>
</dbReference>
<dbReference type="NCBIfam" id="TIGR01891">
    <property type="entry name" value="amidohydrolases"/>
    <property type="match status" value="1"/>
</dbReference>
<dbReference type="PANTHER" id="PTHR30575">
    <property type="entry name" value="PEPTIDASE M20"/>
    <property type="match status" value="1"/>
</dbReference>
<dbReference type="GO" id="GO:0016805">
    <property type="term" value="F:dipeptidase activity"/>
    <property type="evidence" value="ECO:0007669"/>
    <property type="project" value="InterPro"/>
</dbReference>
<dbReference type="PANTHER" id="PTHR30575:SF0">
    <property type="entry name" value="XAA-ARG DIPEPTIDASE"/>
    <property type="match status" value="1"/>
</dbReference>
<dbReference type="InterPro" id="IPR017439">
    <property type="entry name" value="Amidohydrolase"/>
</dbReference>
<gene>
    <name evidence="4" type="ORF">FUG_LOCUS145408</name>
</gene>
<organism evidence="4">
    <name type="scientific">Gibberella zeae</name>
    <name type="common">Wheat head blight fungus</name>
    <name type="synonym">Fusarium graminearum</name>
    <dbReference type="NCBI Taxonomy" id="5518"/>
    <lineage>
        <taxon>Eukaryota</taxon>
        <taxon>Fungi</taxon>
        <taxon>Dikarya</taxon>
        <taxon>Ascomycota</taxon>
        <taxon>Pezizomycotina</taxon>
        <taxon>Sordariomycetes</taxon>
        <taxon>Hypocreomycetidae</taxon>
        <taxon>Hypocreales</taxon>
        <taxon>Nectriaceae</taxon>
        <taxon>Fusarium</taxon>
    </lineage>
</organism>
<proteinExistence type="inferred from homology"/>